<proteinExistence type="predicted"/>
<evidence type="ECO:0000256" key="1">
    <source>
        <dbReference type="SAM" id="MobiDB-lite"/>
    </source>
</evidence>
<evidence type="ECO:0000313" key="2">
    <source>
        <dbReference type="EMBL" id="KNE55116.1"/>
    </source>
</evidence>
<dbReference type="Pfam" id="PF11735">
    <property type="entry name" value="CAP59_mtransfer"/>
    <property type="match status" value="1"/>
</dbReference>
<sequence>MIYSLRALLRGRSWTWWVVVVLVCFSLHLFWQSSFGAEEPNRARADSTTSILQASAPSAPAAGERIPGSTGRRTGSAGRTDQVPAPSNGPVDSSRLIKDSPSAANLVDDERRAGNDDSVANLVAPVEQDSTDRNDEQPLIPTVDEMLPPSSDDVDDLVPAAPTYSLPSDLPSHRAALLARLACFAHAPMLAGRAADDPVPAADCARLMTVPISQWTGDTRDDAAQERDFFARWQPRAVTRFCKPAAARTSPRLAHLGNRTFYIALNLYNSVDVLPDLTTTLISLLAHVEPARVFVGIYENGSADDTKSMLRGVATLLRALRISHAVILEDRTKPRWVHRIEYLADVRNRALAPLLALTMPDGPPAWPFDQSATEFLVAVYDAHGRVISNDLVHSPLPKPWTVDRILFLNDVYACVDEVVEAMHQSVMQNALLTCGIDYDRPPNSGTPQFYDTWVARGLDGAPWRKADGDGLFDAVQFPDVMRRVRAQQPFPTFCCWNGGAILDAAPIVSRAVKFRRNTTPNQCSASECSTLCRDLAAYARDNAAREGEQVRVRALVVPRLKVAYTEQDFTALKDLAQPMVSVYGLRPSYLEPVNREEDEMVEFQPPPSTAFCQPMYGAGVRDPDGQPFYEDLRDLRGPDVPDSGPAVTRTAAAASWSAPPWPVNATWAGNSTWAGNATAAWNATLAHNATKLDKTAARDEDTAWTGNTRAKDGYIVENGVTS</sequence>
<organism evidence="2 3">
    <name type="scientific">Allomyces macrogynus (strain ATCC 38327)</name>
    <name type="common">Allomyces javanicus var. macrogynus</name>
    <dbReference type="NCBI Taxonomy" id="578462"/>
    <lineage>
        <taxon>Eukaryota</taxon>
        <taxon>Fungi</taxon>
        <taxon>Fungi incertae sedis</taxon>
        <taxon>Blastocladiomycota</taxon>
        <taxon>Blastocladiomycetes</taxon>
        <taxon>Blastocladiales</taxon>
        <taxon>Blastocladiaceae</taxon>
        <taxon>Allomyces</taxon>
    </lineage>
</organism>
<reference evidence="2 3" key="1">
    <citation type="submission" date="2009-11" db="EMBL/GenBank/DDBJ databases">
        <title>Annotation of Allomyces macrogynus ATCC 38327.</title>
        <authorList>
            <consortium name="The Broad Institute Genome Sequencing Platform"/>
            <person name="Russ C."/>
            <person name="Cuomo C."/>
            <person name="Burger G."/>
            <person name="Gray M.W."/>
            <person name="Holland P.W.H."/>
            <person name="King N."/>
            <person name="Lang F.B.F."/>
            <person name="Roger A.J."/>
            <person name="Ruiz-Trillo I."/>
            <person name="Young S.K."/>
            <person name="Zeng Q."/>
            <person name="Gargeya S."/>
            <person name="Fitzgerald M."/>
            <person name="Haas B."/>
            <person name="Abouelleil A."/>
            <person name="Alvarado L."/>
            <person name="Arachchi H.M."/>
            <person name="Berlin A."/>
            <person name="Chapman S.B."/>
            <person name="Gearin G."/>
            <person name="Goldberg J."/>
            <person name="Griggs A."/>
            <person name="Gujja S."/>
            <person name="Hansen M."/>
            <person name="Heiman D."/>
            <person name="Howarth C."/>
            <person name="Larimer J."/>
            <person name="Lui A."/>
            <person name="MacDonald P.J.P."/>
            <person name="McCowen C."/>
            <person name="Montmayeur A."/>
            <person name="Murphy C."/>
            <person name="Neiman D."/>
            <person name="Pearson M."/>
            <person name="Priest M."/>
            <person name="Roberts A."/>
            <person name="Saif S."/>
            <person name="Shea T."/>
            <person name="Sisk P."/>
            <person name="Stolte C."/>
            <person name="Sykes S."/>
            <person name="Wortman J."/>
            <person name="Nusbaum C."/>
            <person name="Birren B."/>
        </authorList>
    </citation>
    <scope>NUCLEOTIDE SEQUENCE [LARGE SCALE GENOMIC DNA]</scope>
    <source>
        <strain evidence="2 3">ATCC 38327</strain>
    </source>
</reference>
<dbReference type="EMBL" id="GG745328">
    <property type="protein sequence ID" value="KNE55116.1"/>
    <property type="molecule type" value="Genomic_DNA"/>
</dbReference>
<dbReference type="VEuPathDB" id="FungiDB:AMAG_01047"/>
<evidence type="ECO:0000313" key="3">
    <source>
        <dbReference type="Proteomes" id="UP000054350"/>
    </source>
</evidence>
<dbReference type="AlphaFoldDB" id="A0A0L0RYI0"/>
<keyword evidence="3" id="KW-1185">Reference proteome</keyword>
<dbReference type="PANTHER" id="PTHR34144">
    <property type="entry name" value="CHROMOSOME 8, WHOLE GENOME SHOTGUN SEQUENCE"/>
    <property type="match status" value="1"/>
</dbReference>
<feature type="region of interest" description="Disordered" evidence="1">
    <location>
        <begin position="46"/>
        <end position="150"/>
    </location>
</feature>
<dbReference type="OrthoDB" id="262547at2759"/>
<dbReference type="PANTHER" id="PTHR34144:SF5">
    <property type="entry name" value="ALPHA-1,3-MANNOSYLTRANSFERASE CMT1"/>
    <property type="match status" value="1"/>
</dbReference>
<dbReference type="Proteomes" id="UP000054350">
    <property type="component" value="Unassembled WGS sequence"/>
</dbReference>
<reference evidence="3" key="2">
    <citation type="submission" date="2009-11" db="EMBL/GenBank/DDBJ databases">
        <title>The Genome Sequence of Allomyces macrogynus strain ATCC 38327.</title>
        <authorList>
            <consortium name="The Broad Institute Genome Sequencing Platform"/>
            <person name="Russ C."/>
            <person name="Cuomo C."/>
            <person name="Shea T."/>
            <person name="Young S.K."/>
            <person name="Zeng Q."/>
            <person name="Koehrsen M."/>
            <person name="Haas B."/>
            <person name="Borodovsky M."/>
            <person name="Guigo R."/>
            <person name="Alvarado L."/>
            <person name="Berlin A."/>
            <person name="Borenstein D."/>
            <person name="Chen Z."/>
            <person name="Engels R."/>
            <person name="Freedman E."/>
            <person name="Gellesch M."/>
            <person name="Goldberg J."/>
            <person name="Griggs A."/>
            <person name="Gujja S."/>
            <person name="Heiman D."/>
            <person name="Hepburn T."/>
            <person name="Howarth C."/>
            <person name="Jen D."/>
            <person name="Larson L."/>
            <person name="Lewis B."/>
            <person name="Mehta T."/>
            <person name="Park D."/>
            <person name="Pearson M."/>
            <person name="Roberts A."/>
            <person name="Saif S."/>
            <person name="Shenoy N."/>
            <person name="Sisk P."/>
            <person name="Stolte C."/>
            <person name="Sykes S."/>
            <person name="Walk T."/>
            <person name="White J."/>
            <person name="Yandava C."/>
            <person name="Burger G."/>
            <person name="Gray M.W."/>
            <person name="Holland P.W.H."/>
            <person name="King N."/>
            <person name="Lang F.B.F."/>
            <person name="Roger A.J."/>
            <person name="Ruiz-Trillo I."/>
            <person name="Lander E."/>
            <person name="Nusbaum C."/>
        </authorList>
    </citation>
    <scope>NUCLEOTIDE SEQUENCE [LARGE SCALE GENOMIC DNA]</scope>
    <source>
        <strain evidence="3">ATCC 38327</strain>
    </source>
</reference>
<feature type="compositionally biased region" description="Polar residues" evidence="1">
    <location>
        <begin position="46"/>
        <end position="56"/>
    </location>
</feature>
<dbReference type="InterPro" id="IPR021047">
    <property type="entry name" value="Mannosyltransferase_CMT1"/>
</dbReference>
<gene>
    <name evidence="2" type="ORF">AMAG_01047</name>
</gene>
<name>A0A0L0RYI0_ALLM3</name>
<dbReference type="eggNOG" id="ENOG502QRP7">
    <property type="taxonomic scope" value="Eukaryota"/>
</dbReference>
<accession>A0A0L0RYI0</accession>
<feature type="compositionally biased region" description="Low complexity" evidence="1">
    <location>
        <begin position="68"/>
        <end position="80"/>
    </location>
</feature>
<protein>
    <submittedName>
        <fullName evidence="2">Capsular-associated protein</fullName>
    </submittedName>
</protein>